<evidence type="ECO:0000313" key="2">
    <source>
        <dbReference type="EMBL" id="GFY61127.1"/>
    </source>
</evidence>
<evidence type="ECO:0000256" key="1">
    <source>
        <dbReference type="SAM" id="MobiDB-lite"/>
    </source>
</evidence>
<dbReference type="AlphaFoldDB" id="A0A8X7CCC1"/>
<keyword evidence="3" id="KW-1185">Reference proteome</keyword>
<dbReference type="EMBL" id="BMAV01013433">
    <property type="protein sequence ID" value="GFY61127.1"/>
    <property type="molecule type" value="Genomic_DNA"/>
</dbReference>
<proteinExistence type="predicted"/>
<dbReference type="Proteomes" id="UP000886998">
    <property type="component" value="Unassembled WGS sequence"/>
</dbReference>
<gene>
    <name evidence="2" type="ORF">TNIN_217451</name>
</gene>
<comment type="caution">
    <text evidence="2">The sequence shown here is derived from an EMBL/GenBank/DDBJ whole genome shotgun (WGS) entry which is preliminary data.</text>
</comment>
<accession>A0A8X7CCC1</accession>
<reference evidence="2" key="1">
    <citation type="submission" date="2020-08" db="EMBL/GenBank/DDBJ databases">
        <title>Multicomponent nature underlies the extraordinary mechanical properties of spider dragline silk.</title>
        <authorList>
            <person name="Kono N."/>
            <person name="Nakamura H."/>
            <person name="Mori M."/>
            <person name="Yoshida Y."/>
            <person name="Ohtoshi R."/>
            <person name="Malay A.D."/>
            <person name="Moran D.A.P."/>
            <person name="Tomita M."/>
            <person name="Numata K."/>
            <person name="Arakawa K."/>
        </authorList>
    </citation>
    <scope>NUCLEOTIDE SEQUENCE</scope>
</reference>
<evidence type="ECO:0000313" key="3">
    <source>
        <dbReference type="Proteomes" id="UP000886998"/>
    </source>
</evidence>
<sequence>MNRIGDGPMIRPRGINLRPGRISLFNGRHSIVRTNNSRSDSKWKAWWPLFNQSCDRRPSVGGTDRDKYGTRLVGGALLYAEAGSSKHRDQEKENNKKNKNSYFRTKSLLKKCYIKSDIKKRKE</sequence>
<name>A0A8X7CCC1_9ARAC</name>
<organism evidence="2 3">
    <name type="scientific">Trichonephila inaurata madagascariensis</name>
    <dbReference type="NCBI Taxonomy" id="2747483"/>
    <lineage>
        <taxon>Eukaryota</taxon>
        <taxon>Metazoa</taxon>
        <taxon>Ecdysozoa</taxon>
        <taxon>Arthropoda</taxon>
        <taxon>Chelicerata</taxon>
        <taxon>Arachnida</taxon>
        <taxon>Araneae</taxon>
        <taxon>Araneomorphae</taxon>
        <taxon>Entelegynae</taxon>
        <taxon>Araneoidea</taxon>
        <taxon>Nephilidae</taxon>
        <taxon>Trichonephila</taxon>
        <taxon>Trichonephila inaurata</taxon>
    </lineage>
</organism>
<feature type="region of interest" description="Disordered" evidence="1">
    <location>
        <begin position="83"/>
        <end position="103"/>
    </location>
</feature>
<protein>
    <submittedName>
        <fullName evidence="2">Uncharacterized protein</fullName>
    </submittedName>
</protein>
<feature type="compositionally biased region" description="Basic and acidic residues" evidence="1">
    <location>
        <begin position="84"/>
        <end position="96"/>
    </location>
</feature>